<dbReference type="InterPro" id="IPR002881">
    <property type="entry name" value="DUF58"/>
</dbReference>
<sequence>MNPPPTGSPHAWQATSTRRAGTVTGIVLLAAAVLAARPDLAVLAVPVLLTSLWSGTGPTHPTTARLHEPDGETRAGELTATLTLHPADTAPLTHLRIAAPGHRDTQTVIATPPGTREIPLRLASVRTGTQDTFDIAVRAYDTTGTWEQPPWNVHAPRRLVLPGTTPLGAVPLPDILRGLTGTHTSHRLGDGTELRDIHPFHPGDRLRRIDWRTTARRSPDLEDLYVRRTFATAEATAILIIDSRDDVGPDIRTWRGHAHPRPEDATSLDLARHAAASIAHRLTQTGDRVTMEDLARRRRPLPPASGQRHLRRLTHALALAHPVDDRATSHTLRPPPLPAGAVVYLFSTLLDDDTTTLVRAWRTLGHRVVVIDTLPTLHPIHLPHLRLAWRITRLERDDRITTLQHTGTPVIHWSGHTPTRRRLEALAHRTRRRPATTPRSTP</sequence>
<dbReference type="EMBL" id="RKQZ01000001">
    <property type="protein sequence ID" value="RPF21540.1"/>
    <property type="molecule type" value="Genomic_DNA"/>
</dbReference>
<evidence type="ECO:0000259" key="2">
    <source>
        <dbReference type="Pfam" id="PF01882"/>
    </source>
</evidence>
<protein>
    <submittedName>
        <fullName evidence="3">Uncharacterized protein (DUF58 family)</fullName>
    </submittedName>
</protein>
<evidence type="ECO:0000256" key="1">
    <source>
        <dbReference type="SAM" id="MobiDB-lite"/>
    </source>
</evidence>
<proteinExistence type="predicted"/>
<keyword evidence="4" id="KW-1185">Reference proteome</keyword>
<name>A0A3N4YSJ9_9MICO</name>
<feature type="region of interest" description="Disordered" evidence="1">
    <location>
        <begin position="287"/>
        <end position="308"/>
    </location>
</feature>
<dbReference type="OrthoDB" id="9776116at2"/>
<dbReference type="Proteomes" id="UP000280501">
    <property type="component" value="Unassembled WGS sequence"/>
</dbReference>
<dbReference type="PANTHER" id="PTHR33608">
    <property type="entry name" value="BLL2464 PROTEIN"/>
    <property type="match status" value="1"/>
</dbReference>
<comment type="caution">
    <text evidence="3">The sequence shown here is derived from an EMBL/GenBank/DDBJ whole genome shotgun (WGS) entry which is preliminary data.</text>
</comment>
<feature type="domain" description="DUF58" evidence="2">
    <location>
        <begin position="198"/>
        <end position="371"/>
    </location>
</feature>
<dbReference type="AlphaFoldDB" id="A0A3N4YSJ9"/>
<dbReference type="RefSeq" id="WP_123814568.1">
    <property type="nucleotide sequence ID" value="NZ_RKQZ01000001.1"/>
</dbReference>
<dbReference type="PANTHER" id="PTHR33608:SF14">
    <property type="entry name" value="POSSIBLE CONSERVED SECRETED PROTEIN"/>
    <property type="match status" value="1"/>
</dbReference>
<accession>A0A3N4YSJ9</accession>
<evidence type="ECO:0000313" key="4">
    <source>
        <dbReference type="Proteomes" id="UP000280501"/>
    </source>
</evidence>
<dbReference type="Pfam" id="PF01882">
    <property type="entry name" value="DUF58"/>
    <property type="match status" value="1"/>
</dbReference>
<evidence type="ECO:0000313" key="3">
    <source>
        <dbReference type="EMBL" id="RPF21540.1"/>
    </source>
</evidence>
<organism evidence="3 4">
    <name type="scientific">Myceligenerans xiligouense</name>
    <dbReference type="NCBI Taxonomy" id="253184"/>
    <lineage>
        <taxon>Bacteria</taxon>
        <taxon>Bacillati</taxon>
        <taxon>Actinomycetota</taxon>
        <taxon>Actinomycetes</taxon>
        <taxon>Micrococcales</taxon>
        <taxon>Promicromonosporaceae</taxon>
        <taxon>Myceligenerans</taxon>
    </lineage>
</organism>
<reference evidence="3 4" key="1">
    <citation type="submission" date="2018-11" db="EMBL/GenBank/DDBJ databases">
        <title>Sequencing the genomes of 1000 actinobacteria strains.</title>
        <authorList>
            <person name="Klenk H.-P."/>
        </authorList>
    </citation>
    <scope>NUCLEOTIDE SEQUENCE [LARGE SCALE GENOMIC DNA]</scope>
    <source>
        <strain evidence="3 4">DSM 15700</strain>
    </source>
</reference>
<gene>
    <name evidence="3" type="ORF">EDD34_2171</name>
</gene>